<dbReference type="RefSeq" id="WP_242149199.1">
    <property type="nucleotide sequence ID" value="NZ_CP093379.1"/>
</dbReference>
<sequence length="362" mass="42153">MFIKEKLHFTDKVLFIVHLAIGDFTYLQNCFKKLKDRYPTLKIDLFIQDVRMTDDEAKWEGLKNYILYEWVQETGLFHKIYYGYSPQVHAQSILECKNEQYPYVISLGDLRSQNYSLLAREIAQNNIALGINIKTHLFSFAAKKALKSLDFKIKDLTDKSAHISEKFAYWFEQFADITFTKDDRYPFIHIPEIWDEKALEYLLKHQWDRNSPIVFINIFAKGDERCWSLEEATTLIKKLKNTEQYANAIFILNSLPEDLTHLETEILKNALSSTFVFSAQLSFFELPALLKRCDLIITVDTSIMHLATFSSGKLISLLRKNRKKPSPRWLPLKKEQSIIIYTEGLGAPIASISAEEVLDKIV</sequence>
<keyword evidence="1" id="KW-0328">Glycosyltransferase</keyword>
<accession>A0ABY3WZZ8</accession>
<evidence type="ECO:0000256" key="2">
    <source>
        <dbReference type="ARBA" id="ARBA00022679"/>
    </source>
</evidence>
<dbReference type="PANTHER" id="PTHR30160:SF7">
    <property type="entry name" value="ADP-HEPTOSE--LPS HEPTOSYLTRANSFERASE 2"/>
    <property type="match status" value="1"/>
</dbReference>
<gene>
    <name evidence="3" type="ORF">MMG00_13425</name>
</gene>
<dbReference type="InterPro" id="IPR002201">
    <property type="entry name" value="Glyco_trans_9"/>
</dbReference>
<dbReference type="PANTHER" id="PTHR30160">
    <property type="entry name" value="TETRAACYLDISACCHARIDE 4'-KINASE-RELATED"/>
    <property type="match status" value="1"/>
</dbReference>
<dbReference type="InterPro" id="IPR051199">
    <property type="entry name" value="LPS_LOS_Heptosyltrfase"/>
</dbReference>
<keyword evidence="4" id="KW-1185">Reference proteome</keyword>
<name>A0ABY3WZZ8_9GAMM</name>
<evidence type="ECO:0000313" key="3">
    <source>
        <dbReference type="EMBL" id="UNM96179.1"/>
    </source>
</evidence>
<proteinExistence type="predicted"/>
<evidence type="ECO:0008006" key="5">
    <source>
        <dbReference type="Google" id="ProtNLM"/>
    </source>
</evidence>
<keyword evidence="2" id="KW-0808">Transferase</keyword>
<dbReference type="Proteomes" id="UP000829542">
    <property type="component" value="Chromosome"/>
</dbReference>
<reference evidence="3 4" key="1">
    <citation type="submission" date="2022-03" db="EMBL/GenBank/DDBJ databases">
        <title>Ignatzschineria rhizosphaerae HR5S32.</title>
        <authorList>
            <person name="Sun J.Q."/>
            <person name="Feng J.Y."/>
        </authorList>
    </citation>
    <scope>NUCLEOTIDE SEQUENCE [LARGE SCALE GENOMIC DNA]</scope>
    <source>
        <strain evidence="3 4">HR5S32</strain>
    </source>
</reference>
<evidence type="ECO:0000256" key="1">
    <source>
        <dbReference type="ARBA" id="ARBA00022676"/>
    </source>
</evidence>
<dbReference type="EMBL" id="CP093379">
    <property type="protein sequence ID" value="UNM96179.1"/>
    <property type="molecule type" value="Genomic_DNA"/>
</dbReference>
<evidence type="ECO:0000313" key="4">
    <source>
        <dbReference type="Proteomes" id="UP000829542"/>
    </source>
</evidence>
<protein>
    <recommendedName>
        <fullName evidence="5">Glycosyl transferase</fullName>
    </recommendedName>
</protein>
<organism evidence="3 4">
    <name type="scientific">Ignatzschineria rhizosphaerae</name>
    <dbReference type="NCBI Taxonomy" id="2923279"/>
    <lineage>
        <taxon>Bacteria</taxon>
        <taxon>Pseudomonadati</taxon>
        <taxon>Pseudomonadota</taxon>
        <taxon>Gammaproteobacteria</taxon>
        <taxon>Cardiobacteriales</taxon>
        <taxon>Ignatzschineriaceae</taxon>
        <taxon>Ignatzschineria</taxon>
    </lineage>
</organism>
<dbReference type="Pfam" id="PF01075">
    <property type="entry name" value="Glyco_transf_9"/>
    <property type="match status" value="1"/>
</dbReference>